<dbReference type="GeneID" id="18606799"/>
<feature type="signal peptide" evidence="2">
    <location>
        <begin position="1"/>
        <end position="25"/>
    </location>
</feature>
<evidence type="ECO:0000313" key="4">
    <source>
        <dbReference type="RefSeq" id="XP_017972251.1"/>
    </source>
</evidence>
<proteinExistence type="predicted"/>
<evidence type="ECO:0000256" key="1">
    <source>
        <dbReference type="SAM" id="Phobius"/>
    </source>
</evidence>
<dbReference type="RefSeq" id="XP_017972251.1">
    <property type="nucleotide sequence ID" value="XM_018116762.1"/>
</dbReference>
<dbReference type="Proteomes" id="UP000694886">
    <property type="component" value="Chromosome 3"/>
</dbReference>
<organism evidence="3 4">
    <name type="scientific">Theobroma cacao</name>
    <name type="common">Cacao</name>
    <name type="synonym">Cocoa</name>
    <dbReference type="NCBI Taxonomy" id="3641"/>
    <lineage>
        <taxon>Eukaryota</taxon>
        <taxon>Viridiplantae</taxon>
        <taxon>Streptophyta</taxon>
        <taxon>Embryophyta</taxon>
        <taxon>Tracheophyta</taxon>
        <taxon>Spermatophyta</taxon>
        <taxon>Magnoliopsida</taxon>
        <taxon>eudicotyledons</taxon>
        <taxon>Gunneridae</taxon>
        <taxon>Pentapetalae</taxon>
        <taxon>rosids</taxon>
        <taxon>malvids</taxon>
        <taxon>Malvales</taxon>
        <taxon>Malvaceae</taxon>
        <taxon>Byttnerioideae</taxon>
        <taxon>Theobroma</taxon>
    </lineage>
</organism>
<keyword evidence="1" id="KW-1133">Transmembrane helix</keyword>
<feature type="transmembrane region" description="Helical" evidence="1">
    <location>
        <begin position="72"/>
        <end position="94"/>
    </location>
</feature>
<gene>
    <name evidence="4" type="primary">LOC18606799</name>
</gene>
<accession>A0AB32W2N9</accession>
<reference evidence="3" key="1">
    <citation type="journal article" date="1997" name="Nucleic Acids Res.">
        <title>tRNAscan-SE: a program for improved detection of transfer RNA genes in genomic sequence.</title>
        <authorList>
            <person name="Lowe T.M."/>
            <person name="Eddy S.R."/>
        </authorList>
    </citation>
    <scope>NUCLEOTIDE SEQUENCE [LARGE SCALE GENOMIC DNA]</scope>
    <source>
        <strain evidence="3">r\B97-61/B2</strain>
    </source>
</reference>
<reference evidence="4" key="2">
    <citation type="submission" date="2025-08" db="UniProtKB">
        <authorList>
            <consortium name="RefSeq"/>
        </authorList>
    </citation>
    <scope>IDENTIFICATION</scope>
</reference>
<name>A0AB32W2N9_THECC</name>
<dbReference type="AlphaFoldDB" id="A0AB32W2N9"/>
<dbReference type="Gramene" id="Tc03v2_t025760.2">
    <property type="protein sequence ID" value="Tc03v2_p025760.2"/>
    <property type="gene ID" value="Tc03v2_g025760"/>
</dbReference>
<feature type="chain" id="PRO_5044247976" evidence="2">
    <location>
        <begin position="26"/>
        <end position="104"/>
    </location>
</feature>
<dbReference type="PROSITE" id="PS51257">
    <property type="entry name" value="PROKAR_LIPOPROTEIN"/>
    <property type="match status" value="1"/>
</dbReference>
<protein>
    <submittedName>
        <fullName evidence="4">Uncharacterized protein LOC18606799 isoform X2</fullName>
    </submittedName>
</protein>
<keyword evidence="1" id="KW-0812">Transmembrane</keyword>
<keyword evidence="1" id="KW-0472">Membrane</keyword>
<keyword evidence="2" id="KW-0732">Signal</keyword>
<evidence type="ECO:0000256" key="2">
    <source>
        <dbReference type="SAM" id="SignalP"/>
    </source>
</evidence>
<evidence type="ECO:0000313" key="3">
    <source>
        <dbReference type="Proteomes" id="UP000694886"/>
    </source>
</evidence>
<sequence length="104" mass="11377">MEKASFKFGFLVVLLLISSFGLLSSCREVGYATVSHAVYLALAIQMTQLRLPPASFVKVVRVPPMATAPVYLVNRALAFVLIAFAHVPSAIPGTDNNSKKERRR</sequence>